<comment type="similarity">
    <text evidence="6">Belongs to the velvet family. VelB subfamily.</text>
</comment>
<gene>
    <name evidence="9" type="ORF">PG991_001984</name>
</gene>
<dbReference type="PROSITE" id="PS51821">
    <property type="entry name" value="VELVET"/>
    <property type="match status" value="1"/>
</dbReference>
<evidence type="ECO:0000256" key="4">
    <source>
        <dbReference type="ARBA" id="ARBA00023163"/>
    </source>
</evidence>
<evidence type="ECO:0000256" key="5">
    <source>
        <dbReference type="ARBA" id="ARBA00023242"/>
    </source>
</evidence>
<feature type="domain" description="Velvet" evidence="8">
    <location>
        <begin position="132"/>
        <end position="452"/>
    </location>
</feature>
<feature type="region of interest" description="Disordered" evidence="7">
    <location>
        <begin position="1"/>
        <end position="101"/>
    </location>
</feature>
<keyword evidence="3" id="KW-0805">Transcription regulation</keyword>
<name>A0ABR1SNK6_9PEZI</name>
<evidence type="ECO:0000256" key="3">
    <source>
        <dbReference type="ARBA" id="ARBA00023015"/>
    </source>
</evidence>
<dbReference type="Pfam" id="PF11754">
    <property type="entry name" value="Velvet"/>
    <property type="match status" value="1"/>
</dbReference>
<organism evidence="9 10">
    <name type="scientific">Apiospora marii</name>
    <dbReference type="NCBI Taxonomy" id="335849"/>
    <lineage>
        <taxon>Eukaryota</taxon>
        <taxon>Fungi</taxon>
        <taxon>Dikarya</taxon>
        <taxon>Ascomycota</taxon>
        <taxon>Pezizomycotina</taxon>
        <taxon>Sordariomycetes</taxon>
        <taxon>Xylariomycetidae</taxon>
        <taxon>Amphisphaeriales</taxon>
        <taxon>Apiosporaceae</taxon>
        <taxon>Apiospora</taxon>
    </lineage>
</organism>
<reference evidence="9 10" key="1">
    <citation type="submission" date="2023-01" db="EMBL/GenBank/DDBJ databases">
        <title>Analysis of 21 Apiospora genomes using comparative genomics revels a genus with tremendous synthesis potential of carbohydrate active enzymes and secondary metabolites.</title>
        <authorList>
            <person name="Sorensen T."/>
        </authorList>
    </citation>
    <scope>NUCLEOTIDE SEQUENCE [LARGE SCALE GENOMIC DNA]</scope>
    <source>
        <strain evidence="9 10">CBS 20057</strain>
    </source>
</reference>
<protein>
    <recommendedName>
        <fullName evidence="8">Velvet domain-containing protein</fullName>
    </recommendedName>
</protein>
<dbReference type="InterPro" id="IPR038491">
    <property type="entry name" value="Velvet_dom_sf"/>
</dbReference>
<dbReference type="InterPro" id="IPR021740">
    <property type="entry name" value="Velvet"/>
</dbReference>
<dbReference type="InterPro" id="IPR037525">
    <property type="entry name" value="Velvet_dom"/>
</dbReference>
<sequence>MSSQPYPSPNHGHHPPPHHMAGQAPPPGPGQYSHHPPSSHEPLQHSLPGPHHAYPQYYSNAPRPHPHLPPTRTEYVQGPMPSVLDRPQNGNGPIPEGPRISTRALSENTKTVNEDIQNLAEHARPLSTEKEDSKWKYKLVCVQQPQRARMCGFGDKDRRPITPPPCIRLQVIDKATGREVSSNDVEHQMFILSVDLWSWNGLKEVNVVKHSQNSPSISSTTQQSFRELQEGGPSYDTYPGMVRQGFAAPSQPPSNYASEQYGHGYGQAPSEFAPFGRYAGMLANDGNLSDGYAYQGHVGQYPVPSNVQSVPSQNGYAGRYPQDLTPQRANSLATPPNGMYTRNLIGSLVTSANRLLDPEDKFGIWFILQDLSVRTEGYFRLRFSFTSVGIPGTVGDASTSDPQRVNQGKAPVLAQCFSDPFQVYSAKKFPGVCESTYLSKCFATQGIKIPIRKEGADGKAKRGKGSDEEDDE</sequence>
<evidence type="ECO:0000256" key="6">
    <source>
        <dbReference type="ARBA" id="ARBA00038045"/>
    </source>
</evidence>
<proteinExistence type="inferred from homology"/>
<evidence type="ECO:0000313" key="9">
    <source>
        <dbReference type="EMBL" id="KAK8035911.1"/>
    </source>
</evidence>
<keyword evidence="10" id="KW-1185">Reference proteome</keyword>
<evidence type="ECO:0000256" key="7">
    <source>
        <dbReference type="SAM" id="MobiDB-lite"/>
    </source>
</evidence>
<keyword evidence="4" id="KW-0804">Transcription</keyword>
<keyword evidence="5" id="KW-0539">Nucleus</keyword>
<dbReference type="EMBL" id="JAQQWI010000005">
    <property type="protein sequence ID" value="KAK8035911.1"/>
    <property type="molecule type" value="Genomic_DNA"/>
</dbReference>
<evidence type="ECO:0000256" key="2">
    <source>
        <dbReference type="ARBA" id="ARBA00022969"/>
    </source>
</evidence>
<dbReference type="PANTHER" id="PTHR33572:SF3">
    <property type="entry name" value="VELVET COMPLEX SUBUNIT B"/>
    <property type="match status" value="1"/>
</dbReference>
<feature type="compositionally biased region" description="Basic and acidic residues" evidence="7">
    <location>
        <begin position="453"/>
        <end position="466"/>
    </location>
</feature>
<accession>A0ABR1SNK6</accession>
<comment type="caution">
    <text evidence="9">The sequence shown here is derived from an EMBL/GenBank/DDBJ whole genome shotgun (WGS) entry which is preliminary data.</text>
</comment>
<keyword evidence="2" id="KW-0749">Sporulation</keyword>
<evidence type="ECO:0000313" key="10">
    <source>
        <dbReference type="Proteomes" id="UP001396898"/>
    </source>
</evidence>
<dbReference type="PANTHER" id="PTHR33572">
    <property type="entry name" value="SPORE DEVELOPMENT REGULATOR VOSA"/>
    <property type="match status" value="1"/>
</dbReference>
<dbReference type="Gene3D" id="2.60.40.3960">
    <property type="entry name" value="Velvet domain"/>
    <property type="match status" value="2"/>
</dbReference>
<comment type="subcellular location">
    <subcellularLocation>
        <location evidence="1">Nucleus</location>
    </subcellularLocation>
</comment>
<feature type="region of interest" description="Disordered" evidence="7">
    <location>
        <begin position="453"/>
        <end position="472"/>
    </location>
</feature>
<evidence type="ECO:0000256" key="1">
    <source>
        <dbReference type="ARBA" id="ARBA00004123"/>
    </source>
</evidence>
<evidence type="ECO:0000259" key="8">
    <source>
        <dbReference type="PROSITE" id="PS51821"/>
    </source>
</evidence>
<dbReference type="Proteomes" id="UP001396898">
    <property type="component" value="Unassembled WGS sequence"/>
</dbReference>